<evidence type="ECO:0000259" key="1">
    <source>
        <dbReference type="Pfam" id="PF23343"/>
    </source>
</evidence>
<accession>A0A5E4S5B1</accession>
<evidence type="ECO:0000313" key="3">
    <source>
        <dbReference type="Proteomes" id="UP000382577"/>
    </source>
</evidence>
<organism evidence="2 3">
    <name type="scientific">Pandoraea fibrosis</name>
    <dbReference type="NCBI Taxonomy" id="1891094"/>
    <lineage>
        <taxon>Bacteria</taxon>
        <taxon>Pseudomonadati</taxon>
        <taxon>Pseudomonadota</taxon>
        <taxon>Betaproteobacteria</taxon>
        <taxon>Burkholderiales</taxon>
        <taxon>Burkholderiaceae</taxon>
        <taxon>Pandoraea</taxon>
    </lineage>
</organism>
<dbReference type="EMBL" id="CABPRW010000001">
    <property type="protein sequence ID" value="VVD70946.1"/>
    <property type="molecule type" value="Genomic_DNA"/>
</dbReference>
<proteinExistence type="predicted"/>
<sequence length="333" mass="38162">MSKAIIDGGVVVGYEGRETARDVPSYGDLLVEWGSPQALNQARLDGRETRRNQDCSPFSDEYVVRTQRFSDGQQEVVAFPLRMRRHAMELSQRPRGVRGHRALLEGETEEDLSVKADKSIRTSVERSRRMIRKRCKEISADRMLTLSTRANETRLEVWMKWWDAFRRRLNRIQAFHYVAVLERQERGAWHIHVAVHGRQNWKLLRSIWLSVISKSGTDGAINDSSENFRKYCLFRKLGGKGRAMRHLIATYIAKYVGKGVHDVGFNKKRYWTSKGIVLPETVTYAHLGADYSRGDAIAAAYECVDQHGADLSNAQLFWNRGIGVFWMATGNVT</sequence>
<evidence type="ECO:0000313" key="2">
    <source>
        <dbReference type="EMBL" id="VVD70946.1"/>
    </source>
</evidence>
<name>A0A5E4S5B1_9BURK</name>
<gene>
    <name evidence="2" type="ORF">PFI31113_00600</name>
</gene>
<reference evidence="2 3" key="1">
    <citation type="submission" date="2019-08" db="EMBL/GenBank/DDBJ databases">
        <authorList>
            <person name="Peeters C."/>
        </authorList>
    </citation>
    <scope>NUCLEOTIDE SEQUENCE [LARGE SCALE GENOMIC DNA]</scope>
    <source>
        <strain evidence="2 3">LMG 31113</strain>
    </source>
</reference>
<dbReference type="AlphaFoldDB" id="A0A5E4S5B1"/>
<dbReference type="Pfam" id="PF23343">
    <property type="entry name" value="REP_ORF2-G2P"/>
    <property type="match status" value="1"/>
</dbReference>
<protein>
    <submittedName>
        <fullName evidence="2">Bacteriophage-related protein</fullName>
    </submittedName>
</protein>
<feature type="domain" description="Replication-associated protein ORF2/G2P" evidence="1">
    <location>
        <begin position="142"/>
        <end position="258"/>
    </location>
</feature>
<dbReference type="Proteomes" id="UP000382577">
    <property type="component" value="Unassembled WGS sequence"/>
</dbReference>
<dbReference type="InterPro" id="IPR056906">
    <property type="entry name" value="ORF2/G2P_dom"/>
</dbReference>